<organism evidence="2">
    <name type="scientific">bioreactor metagenome</name>
    <dbReference type="NCBI Taxonomy" id="1076179"/>
    <lineage>
        <taxon>unclassified sequences</taxon>
        <taxon>metagenomes</taxon>
        <taxon>ecological metagenomes</taxon>
    </lineage>
</organism>
<protein>
    <submittedName>
        <fullName evidence="2">Uncharacterized protein</fullName>
    </submittedName>
</protein>
<feature type="region of interest" description="Disordered" evidence="1">
    <location>
        <begin position="72"/>
        <end position="92"/>
    </location>
</feature>
<accession>A0A645ICY1</accession>
<proteinExistence type="predicted"/>
<sequence>MLGVRGIDARLGLRVGDTADAYAVLLLEGDDGVMGLDAEAAVRRQGEAKLYKALLHLADRLVSTIGITHTQGRVAQRRAVGPPRGGGNDDTG</sequence>
<evidence type="ECO:0000256" key="1">
    <source>
        <dbReference type="SAM" id="MobiDB-lite"/>
    </source>
</evidence>
<reference evidence="2" key="1">
    <citation type="submission" date="2019-08" db="EMBL/GenBank/DDBJ databases">
        <authorList>
            <person name="Kucharzyk K."/>
            <person name="Murdoch R.W."/>
            <person name="Higgins S."/>
            <person name="Loffler F."/>
        </authorList>
    </citation>
    <scope>NUCLEOTIDE SEQUENCE</scope>
</reference>
<gene>
    <name evidence="2" type="ORF">SDC9_196378</name>
</gene>
<dbReference type="EMBL" id="VSSQ01111391">
    <property type="protein sequence ID" value="MPN48766.1"/>
    <property type="molecule type" value="Genomic_DNA"/>
</dbReference>
<name>A0A645ICY1_9ZZZZ</name>
<dbReference type="AlphaFoldDB" id="A0A645ICY1"/>
<evidence type="ECO:0000313" key="2">
    <source>
        <dbReference type="EMBL" id="MPN48766.1"/>
    </source>
</evidence>
<feature type="compositionally biased region" description="Gly residues" evidence="1">
    <location>
        <begin position="83"/>
        <end position="92"/>
    </location>
</feature>
<comment type="caution">
    <text evidence="2">The sequence shown here is derived from an EMBL/GenBank/DDBJ whole genome shotgun (WGS) entry which is preliminary data.</text>
</comment>